<protein>
    <recommendedName>
        <fullName evidence="5">UPF0391 membrane protein GCM10023144_10680</fullName>
    </recommendedName>
</protein>
<keyword evidence="2 5" id="KW-0812">Transmembrane</keyword>
<evidence type="ECO:0000313" key="7">
    <source>
        <dbReference type="Proteomes" id="UP001501671"/>
    </source>
</evidence>
<dbReference type="RefSeq" id="WP_345247098.1">
    <property type="nucleotide sequence ID" value="NZ_BAABFO010000004.1"/>
</dbReference>
<name>A0ABP8GM56_9BURK</name>
<evidence type="ECO:0000256" key="2">
    <source>
        <dbReference type="ARBA" id="ARBA00022692"/>
    </source>
</evidence>
<evidence type="ECO:0000256" key="1">
    <source>
        <dbReference type="ARBA" id="ARBA00022475"/>
    </source>
</evidence>
<sequence>MLRWATVFFAIPLFVALFGVGDFAAGAATIATALFAISLCAFLLTFIIKLPEDDEEDRQERPYEGELSN</sequence>
<dbReference type="Proteomes" id="UP001501671">
    <property type="component" value="Unassembled WGS sequence"/>
</dbReference>
<keyword evidence="4 5" id="KW-0472">Membrane</keyword>
<reference evidence="7" key="1">
    <citation type="journal article" date="2019" name="Int. J. Syst. Evol. Microbiol.">
        <title>The Global Catalogue of Microorganisms (GCM) 10K type strain sequencing project: providing services to taxonomists for standard genome sequencing and annotation.</title>
        <authorList>
            <consortium name="The Broad Institute Genomics Platform"/>
            <consortium name="The Broad Institute Genome Sequencing Center for Infectious Disease"/>
            <person name="Wu L."/>
            <person name="Ma J."/>
        </authorList>
    </citation>
    <scope>NUCLEOTIDE SEQUENCE [LARGE SCALE GENOMIC DNA]</scope>
    <source>
        <strain evidence="7">JCM 17666</strain>
    </source>
</reference>
<dbReference type="InterPro" id="IPR009760">
    <property type="entry name" value="DUF1328"/>
</dbReference>
<dbReference type="HAMAP" id="MF_01361">
    <property type="entry name" value="UPF0391"/>
    <property type="match status" value="1"/>
</dbReference>
<proteinExistence type="inferred from homology"/>
<feature type="transmembrane region" description="Helical" evidence="5">
    <location>
        <begin position="29"/>
        <end position="48"/>
    </location>
</feature>
<evidence type="ECO:0000313" key="6">
    <source>
        <dbReference type="EMBL" id="GAA4326796.1"/>
    </source>
</evidence>
<comment type="subcellular location">
    <subcellularLocation>
        <location evidence="5">Cell membrane</location>
        <topology evidence="5">Single-pass membrane protein</topology>
    </subcellularLocation>
</comment>
<evidence type="ECO:0000256" key="5">
    <source>
        <dbReference type="HAMAP-Rule" id="MF_01361"/>
    </source>
</evidence>
<keyword evidence="1 5" id="KW-1003">Cell membrane</keyword>
<keyword evidence="3 5" id="KW-1133">Transmembrane helix</keyword>
<organism evidence="6 7">
    <name type="scientific">Pigmentiphaga soli</name>
    <dbReference type="NCBI Taxonomy" id="1007095"/>
    <lineage>
        <taxon>Bacteria</taxon>
        <taxon>Pseudomonadati</taxon>
        <taxon>Pseudomonadota</taxon>
        <taxon>Betaproteobacteria</taxon>
        <taxon>Burkholderiales</taxon>
        <taxon>Alcaligenaceae</taxon>
        <taxon>Pigmentiphaga</taxon>
    </lineage>
</organism>
<keyword evidence="7" id="KW-1185">Reference proteome</keyword>
<comment type="similarity">
    <text evidence="5">Belongs to the UPF0391 family.</text>
</comment>
<evidence type="ECO:0000256" key="4">
    <source>
        <dbReference type="ARBA" id="ARBA00023136"/>
    </source>
</evidence>
<accession>A0ABP8GM56</accession>
<gene>
    <name evidence="6" type="ORF">GCM10023144_10680</name>
</gene>
<dbReference type="EMBL" id="BAABFO010000004">
    <property type="protein sequence ID" value="GAA4326796.1"/>
    <property type="molecule type" value="Genomic_DNA"/>
</dbReference>
<comment type="caution">
    <text evidence="6">The sequence shown here is derived from an EMBL/GenBank/DDBJ whole genome shotgun (WGS) entry which is preliminary data.</text>
</comment>
<evidence type="ECO:0000256" key="3">
    <source>
        <dbReference type="ARBA" id="ARBA00022989"/>
    </source>
</evidence>